<dbReference type="CDD" id="cd00063">
    <property type="entry name" value="FN3"/>
    <property type="match status" value="2"/>
</dbReference>
<comment type="caution">
    <text evidence="3">The sequence shown here is derived from an EMBL/GenBank/DDBJ whole genome shotgun (WGS) entry which is preliminary data.</text>
</comment>
<feature type="domain" description="Fibronectin type-III" evidence="2">
    <location>
        <begin position="150"/>
        <end position="243"/>
    </location>
</feature>
<sequence length="243" mass="26321">MMAVPKPLIPEESYSLPRRNSFVYFKKGNSPTNFTFVNEEHPVIYHFKVSGSGVNSVKGIPPPTNVKAVQDGLTSIIVSWTLSSNATGYRIYYDSSGGHGGFEDVTNGSTDNYTLEGLQTETHYTILIMATSEDHPPSTLVELNIYLISPPGKILLAVLSVTPTSISLSWSVGSGSVMGWEVFWRDSNGNVTENTSGSLSGTNYTINDLLTTTSYSVRVRAVNVVGTTESPHIIIVTSNFSNV</sequence>
<organism evidence="3 4">
    <name type="scientific">Geodia barretti</name>
    <name type="common">Barrett's horny sponge</name>
    <dbReference type="NCBI Taxonomy" id="519541"/>
    <lineage>
        <taxon>Eukaryota</taxon>
        <taxon>Metazoa</taxon>
        <taxon>Porifera</taxon>
        <taxon>Demospongiae</taxon>
        <taxon>Heteroscleromorpha</taxon>
        <taxon>Tetractinellida</taxon>
        <taxon>Astrophorina</taxon>
        <taxon>Geodiidae</taxon>
        <taxon>Geodia</taxon>
    </lineage>
</organism>
<dbReference type="Proteomes" id="UP001174909">
    <property type="component" value="Unassembled WGS sequence"/>
</dbReference>
<dbReference type="AlphaFoldDB" id="A0AA35RX58"/>
<keyword evidence="4" id="KW-1185">Reference proteome</keyword>
<dbReference type="PANTHER" id="PTHR46708">
    <property type="entry name" value="TENASCIN"/>
    <property type="match status" value="1"/>
</dbReference>
<dbReference type="GO" id="GO:0005581">
    <property type="term" value="C:collagen trimer"/>
    <property type="evidence" value="ECO:0007669"/>
    <property type="project" value="UniProtKB-KW"/>
</dbReference>
<evidence type="ECO:0000313" key="4">
    <source>
        <dbReference type="Proteomes" id="UP001174909"/>
    </source>
</evidence>
<dbReference type="InterPro" id="IPR013783">
    <property type="entry name" value="Ig-like_fold"/>
</dbReference>
<dbReference type="SUPFAM" id="SSF49265">
    <property type="entry name" value="Fibronectin type III"/>
    <property type="match status" value="2"/>
</dbReference>
<dbReference type="Pfam" id="PF00041">
    <property type="entry name" value="fn3"/>
    <property type="match status" value="2"/>
</dbReference>
<feature type="domain" description="Fibronectin type-III" evidence="2">
    <location>
        <begin position="62"/>
        <end position="148"/>
    </location>
</feature>
<gene>
    <name evidence="3" type="ORF">GBAR_LOCUS11631</name>
</gene>
<dbReference type="SMART" id="SM00060">
    <property type="entry name" value="FN3"/>
    <property type="match status" value="2"/>
</dbReference>
<proteinExistence type="predicted"/>
<dbReference type="InterPro" id="IPR003961">
    <property type="entry name" value="FN3_dom"/>
</dbReference>
<keyword evidence="3" id="KW-0176">Collagen</keyword>
<reference evidence="3" key="1">
    <citation type="submission" date="2023-03" db="EMBL/GenBank/DDBJ databases">
        <authorList>
            <person name="Steffen K."/>
            <person name="Cardenas P."/>
        </authorList>
    </citation>
    <scope>NUCLEOTIDE SEQUENCE</scope>
</reference>
<feature type="non-terminal residue" evidence="3">
    <location>
        <position position="243"/>
    </location>
</feature>
<name>A0AA35RX58_GEOBA</name>
<evidence type="ECO:0000313" key="3">
    <source>
        <dbReference type="EMBL" id="CAI8019334.1"/>
    </source>
</evidence>
<accession>A0AA35RX58</accession>
<dbReference type="PROSITE" id="PS50853">
    <property type="entry name" value="FN3"/>
    <property type="match status" value="2"/>
</dbReference>
<dbReference type="InterPro" id="IPR036116">
    <property type="entry name" value="FN3_sf"/>
</dbReference>
<dbReference type="EMBL" id="CASHTH010001745">
    <property type="protein sequence ID" value="CAI8019334.1"/>
    <property type="molecule type" value="Genomic_DNA"/>
</dbReference>
<dbReference type="InterPro" id="IPR050991">
    <property type="entry name" value="ECM_Regulatory_Proteins"/>
</dbReference>
<dbReference type="Gene3D" id="2.60.40.10">
    <property type="entry name" value="Immunoglobulins"/>
    <property type="match status" value="2"/>
</dbReference>
<evidence type="ECO:0000256" key="1">
    <source>
        <dbReference type="ARBA" id="ARBA00022737"/>
    </source>
</evidence>
<protein>
    <submittedName>
        <fullName evidence="3">Collagen alpha-1(VII) chain</fullName>
    </submittedName>
</protein>
<keyword evidence="1" id="KW-0677">Repeat</keyword>
<evidence type="ECO:0000259" key="2">
    <source>
        <dbReference type="PROSITE" id="PS50853"/>
    </source>
</evidence>
<dbReference type="PANTHER" id="PTHR46708:SF11">
    <property type="entry name" value="RECEPTOR-TYPE TYROSINE-PROTEIN PHOSPHATASE ETA-LIKE"/>
    <property type="match status" value="1"/>
</dbReference>